<dbReference type="SUPFAM" id="SSF53474">
    <property type="entry name" value="alpha/beta-Hydrolases"/>
    <property type="match status" value="1"/>
</dbReference>
<comment type="caution">
    <text evidence="1">The sequence shown here is derived from an EMBL/GenBank/DDBJ whole genome shotgun (WGS) entry which is preliminary data.</text>
</comment>
<dbReference type="PANTHER" id="PTHR43194:SF2">
    <property type="entry name" value="PEROXISOMAL MEMBRANE PROTEIN LPX1"/>
    <property type="match status" value="1"/>
</dbReference>
<accession>A0ABV7L5E5</accession>
<dbReference type="RefSeq" id="WP_379904542.1">
    <property type="nucleotide sequence ID" value="NZ_JBHRTR010000034.1"/>
</dbReference>
<protein>
    <submittedName>
        <fullName evidence="1">Esterase</fullName>
    </submittedName>
</protein>
<reference evidence="2" key="1">
    <citation type="journal article" date="2019" name="Int. J. Syst. Evol. Microbiol.">
        <title>The Global Catalogue of Microorganisms (GCM) 10K type strain sequencing project: providing services to taxonomists for standard genome sequencing and annotation.</title>
        <authorList>
            <consortium name="The Broad Institute Genomics Platform"/>
            <consortium name="The Broad Institute Genome Sequencing Center for Infectious Disease"/>
            <person name="Wu L."/>
            <person name="Ma J."/>
        </authorList>
    </citation>
    <scope>NUCLEOTIDE SEQUENCE [LARGE SCALE GENOMIC DNA]</scope>
    <source>
        <strain evidence="2">KCTC 42964</strain>
    </source>
</reference>
<dbReference type="PANTHER" id="PTHR43194">
    <property type="entry name" value="HYDROLASE ALPHA/BETA FOLD FAMILY"/>
    <property type="match status" value="1"/>
</dbReference>
<evidence type="ECO:0000313" key="2">
    <source>
        <dbReference type="Proteomes" id="UP001595528"/>
    </source>
</evidence>
<dbReference type="InterPro" id="IPR050228">
    <property type="entry name" value="Carboxylesterase_BioH"/>
</dbReference>
<name>A0ABV7L5E5_9PROT</name>
<dbReference type="EMBL" id="JBHRTR010000034">
    <property type="protein sequence ID" value="MFC3229901.1"/>
    <property type="molecule type" value="Genomic_DNA"/>
</dbReference>
<gene>
    <name evidence="1" type="ORF">ACFOGJ_21805</name>
</gene>
<evidence type="ECO:0000313" key="1">
    <source>
        <dbReference type="EMBL" id="MFC3229901.1"/>
    </source>
</evidence>
<keyword evidence="2" id="KW-1185">Reference proteome</keyword>
<dbReference type="Proteomes" id="UP001595528">
    <property type="component" value="Unassembled WGS sequence"/>
</dbReference>
<dbReference type="InterPro" id="IPR029058">
    <property type="entry name" value="AB_hydrolase_fold"/>
</dbReference>
<sequence length="322" mass="34660">MSIAATGEPLALRDMGSFFAGGREVTVADRPTARLYISDTLPDFRHDPNGRYAIEACYVQYFLPVAASGDPVLLLHGGGFSGACWETTPDGRPGWLELLLRLGRAVYVIDSVERGRAGWCALPGIWPDAAIMRTAEEAWRIFRLGPADGFAARRTHPGGRFPLPAFPELMKQFVPRWPDSDSRALPAILEAVRRIGRCTIIVHSSGAGLAYRIATESPELVSGIIALEPNGTPPDLPGCLADSRFLALFGDYCDGDPLWQGLRAQIRDLHDRLGNRGACAAVLDLAAHGLPGHSHMMMMDVGNEAVLALALSELAALSSPLP</sequence>
<dbReference type="Gene3D" id="3.40.50.1820">
    <property type="entry name" value="alpha/beta hydrolase"/>
    <property type="match status" value="1"/>
</dbReference>
<proteinExistence type="predicted"/>
<organism evidence="1 2">
    <name type="scientific">Marinibaculum pumilum</name>
    <dbReference type="NCBI Taxonomy" id="1766165"/>
    <lineage>
        <taxon>Bacteria</taxon>
        <taxon>Pseudomonadati</taxon>
        <taxon>Pseudomonadota</taxon>
        <taxon>Alphaproteobacteria</taxon>
        <taxon>Rhodospirillales</taxon>
        <taxon>Rhodospirillaceae</taxon>
        <taxon>Marinibaculum</taxon>
    </lineage>
</organism>